<dbReference type="Pfam" id="PF03600">
    <property type="entry name" value="CitMHS"/>
    <property type="match status" value="1"/>
</dbReference>
<keyword evidence="3 7" id="KW-0812">Transmembrane</keyword>
<dbReference type="PROSITE" id="PS51202">
    <property type="entry name" value="RCK_C"/>
    <property type="match status" value="2"/>
</dbReference>
<dbReference type="PANTHER" id="PTHR43652:SF2">
    <property type="entry name" value="BASIC AMINO ACID ANTIPORTER YFCC-RELATED"/>
    <property type="match status" value="1"/>
</dbReference>
<feature type="transmembrane region" description="Helical" evidence="7">
    <location>
        <begin position="574"/>
        <end position="594"/>
    </location>
</feature>
<evidence type="ECO:0000256" key="3">
    <source>
        <dbReference type="ARBA" id="ARBA00022692"/>
    </source>
</evidence>
<feature type="transmembrane region" description="Helical" evidence="7">
    <location>
        <begin position="513"/>
        <end position="530"/>
    </location>
</feature>
<reference evidence="9 10" key="1">
    <citation type="submission" date="2017-01" db="EMBL/GenBank/DDBJ databases">
        <authorList>
            <person name="Mah S.A."/>
            <person name="Swanson W.J."/>
            <person name="Moy G.W."/>
            <person name="Vacquier V.D."/>
        </authorList>
    </citation>
    <scope>NUCLEOTIDE SEQUENCE [LARGE SCALE GENOMIC DNA]</scope>
    <source>
        <strain evidence="9 10">DSM 11589</strain>
    </source>
</reference>
<keyword evidence="10" id="KW-1185">Reference proteome</keyword>
<feature type="transmembrane region" description="Helical" evidence="7">
    <location>
        <begin position="406"/>
        <end position="439"/>
    </location>
</feature>
<feature type="domain" description="RCK C-terminal" evidence="8">
    <location>
        <begin position="304"/>
        <end position="388"/>
    </location>
</feature>
<feature type="transmembrane region" description="Helical" evidence="7">
    <location>
        <begin position="142"/>
        <end position="167"/>
    </location>
</feature>
<dbReference type="OrthoDB" id="9809303at2"/>
<feature type="transmembrane region" description="Helical" evidence="7">
    <location>
        <begin position="6"/>
        <end position="27"/>
    </location>
</feature>
<evidence type="ECO:0000256" key="7">
    <source>
        <dbReference type="SAM" id="Phobius"/>
    </source>
</evidence>
<dbReference type="PROSITE" id="PS01271">
    <property type="entry name" value="NA_SULFATE"/>
    <property type="match status" value="1"/>
</dbReference>
<feature type="domain" description="RCK C-terminal" evidence="8">
    <location>
        <begin position="214"/>
        <end position="298"/>
    </location>
</feature>
<dbReference type="InterPro" id="IPR006037">
    <property type="entry name" value="RCK_C"/>
</dbReference>
<dbReference type="InterPro" id="IPR051679">
    <property type="entry name" value="DASS-Related_Transporters"/>
</dbReference>
<comment type="subcellular location">
    <subcellularLocation>
        <location evidence="1">Membrane</location>
        <topology evidence="1">Multi-pass membrane protein</topology>
    </subcellularLocation>
</comment>
<dbReference type="GO" id="GO:0005886">
    <property type="term" value="C:plasma membrane"/>
    <property type="evidence" value="ECO:0007669"/>
    <property type="project" value="TreeGrafter"/>
</dbReference>
<name>A0A1N7MDE2_9PROT</name>
<evidence type="ECO:0000256" key="1">
    <source>
        <dbReference type="ARBA" id="ARBA00004141"/>
    </source>
</evidence>
<feature type="transmembrane region" description="Helical" evidence="7">
    <location>
        <begin position="451"/>
        <end position="469"/>
    </location>
</feature>
<dbReference type="SUPFAM" id="SSF116726">
    <property type="entry name" value="TrkA C-terminal domain-like"/>
    <property type="match status" value="2"/>
</dbReference>
<keyword evidence="6 7" id="KW-0472">Membrane</keyword>
<dbReference type="Pfam" id="PF02080">
    <property type="entry name" value="TrkA_C"/>
    <property type="match status" value="2"/>
</dbReference>
<evidence type="ECO:0000313" key="10">
    <source>
        <dbReference type="Proteomes" id="UP000185678"/>
    </source>
</evidence>
<dbReference type="InterPro" id="IPR004680">
    <property type="entry name" value="Cit_transptr-like_dom"/>
</dbReference>
<keyword evidence="5 7" id="KW-1133">Transmembrane helix</keyword>
<sequence>MQLLGLQPYAGVVVLVVIALLFAAFVWEKYPPDTIAVACVALLLTLGLLDTNDLLKVFSNSAPATIGAMFVLSGVLMRTGAIEALGKMMSAVAAGRPALAMIVMLVLVMLASAFINNTPVVIVMMPVVMGLCRTLNQAPSKMLIPLSYATILGGTCTMIGTSTNLLVDGVARAQGLEPFGMFEITLPGIVMGTVGLLYLLLVGQRLLPERDTVTSLLGDGRRSNFLTEVLIPISSPLIGRKPLEVALFKRANGRVIDVLRGEESMRRVMDSVELQGGDRVILKTRVAEVMSLRDEGQVDFPKGNALEPMAARETVIAEGLVGPSSPLVGNRLGSVRIRRRYGVYPLAVHRAGENLRGNMDDVVLEVGDALLLEGTPDDMRRLATAERLINLAEPEEQPLRRSKAPIVMVVVLAIMVIAALEWVPIAGLAVIGVAVVLLTRCVDADEAYRSVDWRILILIFAMLGVGTAMEKAGSVEMVVSGLVPLFDGLSPWVMLAAIYVLTSFLTEIVSNNAVGVIMTPVVVGLAHQLGVDPRPFVVAVMFGASASFATPIGYQTNTMVYSAGGYRFSDFLRVGIPMNIIVGIVAVLVIPLFWPF</sequence>
<feature type="transmembrane region" description="Helical" evidence="7">
    <location>
        <begin position="98"/>
        <end position="122"/>
    </location>
</feature>
<feature type="transmembrane region" description="Helical" evidence="7">
    <location>
        <begin position="57"/>
        <end position="77"/>
    </location>
</feature>
<dbReference type="PANTHER" id="PTHR43652">
    <property type="entry name" value="BASIC AMINO ACID ANTIPORTER YFCC-RELATED"/>
    <property type="match status" value="1"/>
</dbReference>
<evidence type="ECO:0000256" key="6">
    <source>
        <dbReference type="ARBA" id="ARBA00023136"/>
    </source>
</evidence>
<organism evidence="9 10">
    <name type="scientific">Insolitispirillum peregrinum</name>
    <dbReference type="NCBI Taxonomy" id="80876"/>
    <lineage>
        <taxon>Bacteria</taxon>
        <taxon>Pseudomonadati</taxon>
        <taxon>Pseudomonadota</taxon>
        <taxon>Alphaproteobacteria</taxon>
        <taxon>Rhodospirillales</taxon>
        <taxon>Novispirillaceae</taxon>
        <taxon>Insolitispirillum</taxon>
    </lineage>
</organism>
<feature type="transmembrane region" description="Helical" evidence="7">
    <location>
        <begin position="489"/>
        <end position="506"/>
    </location>
</feature>
<evidence type="ECO:0000256" key="5">
    <source>
        <dbReference type="ARBA" id="ARBA00022989"/>
    </source>
</evidence>
<dbReference type="GO" id="GO:0008324">
    <property type="term" value="F:monoatomic cation transmembrane transporter activity"/>
    <property type="evidence" value="ECO:0007669"/>
    <property type="project" value="InterPro"/>
</dbReference>
<evidence type="ECO:0000313" key="9">
    <source>
        <dbReference type="EMBL" id="SIS84104.1"/>
    </source>
</evidence>
<evidence type="ECO:0000256" key="4">
    <source>
        <dbReference type="ARBA" id="ARBA00022737"/>
    </source>
</evidence>
<dbReference type="InterPro" id="IPR031312">
    <property type="entry name" value="Na/sul_symport_CS"/>
</dbReference>
<feature type="transmembrane region" description="Helical" evidence="7">
    <location>
        <begin position="179"/>
        <end position="201"/>
    </location>
</feature>
<keyword evidence="2" id="KW-0813">Transport</keyword>
<proteinExistence type="predicted"/>
<accession>A0A1N7MDE2</accession>
<dbReference type="AlphaFoldDB" id="A0A1N7MDE2"/>
<dbReference type="GO" id="GO:0006813">
    <property type="term" value="P:potassium ion transport"/>
    <property type="evidence" value="ECO:0007669"/>
    <property type="project" value="InterPro"/>
</dbReference>
<dbReference type="STRING" id="80876.SAMN05421779_10450"/>
<protein>
    <submittedName>
        <fullName evidence="9">Di-and tricarboxylate transporter</fullName>
    </submittedName>
</protein>
<dbReference type="InterPro" id="IPR036721">
    <property type="entry name" value="RCK_C_sf"/>
</dbReference>
<feature type="transmembrane region" description="Helical" evidence="7">
    <location>
        <begin position="34"/>
        <end position="51"/>
    </location>
</feature>
<gene>
    <name evidence="9" type="ORF">SAMN05421779_10450</name>
</gene>
<dbReference type="Proteomes" id="UP000185678">
    <property type="component" value="Unassembled WGS sequence"/>
</dbReference>
<dbReference type="EMBL" id="FTOA01000004">
    <property type="protein sequence ID" value="SIS84104.1"/>
    <property type="molecule type" value="Genomic_DNA"/>
</dbReference>
<keyword evidence="4" id="KW-0677">Repeat</keyword>
<evidence type="ECO:0000256" key="2">
    <source>
        <dbReference type="ARBA" id="ARBA00022448"/>
    </source>
</evidence>
<feature type="transmembrane region" description="Helical" evidence="7">
    <location>
        <begin position="536"/>
        <end position="554"/>
    </location>
</feature>
<evidence type="ECO:0000259" key="8">
    <source>
        <dbReference type="PROSITE" id="PS51202"/>
    </source>
</evidence>
<dbReference type="Gene3D" id="3.30.70.1450">
    <property type="entry name" value="Regulator of K+ conductance, C-terminal domain"/>
    <property type="match status" value="2"/>
</dbReference>